<organism evidence="2 3">
    <name type="scientific">Pseudarthrobacter chlorophenolicus (strain ATCC 700700 / DSM 12829 / CIP 107037 / JCM 12360 / KCTC 9906 / NCIMB 13794 / A6)</name>
    <name type="common">Arthrobacter chlorophenolicus</name>
    <dbReference type="NCBI Taxonomy" id="452863"/>
    <lineage>
        <taxon>Bacteria</taxon>
        <taxon>Bacillati</taxon>
        <taxon>Actinomycetota</taxon>
        <taxon>Actinomycetes</taxon>
        <taxon>Micrococcales</taxon>
        <taxon>Micrococcaceae</taxon>
        <taxon>Pseudarthrobacter</taxon>
    </lineage>
</organism>
<dbReference type="Proteomes" id="UP000002505">
    <property type="component" value="Plasmid pACHL01"/>
</dbReference>
<protein>
    <submittedName>
        <fullName evidence="2">Uncharacterized protein</fullName>
    </submittedName>
</protein>
<dbReference type="HOGENOM" id="CLU_1127267_0_0_11"/>
<evidence type="ECO:0000313" key="3">
    <source>
        <dbReference type="Proteomes" id="UP000002505"/>
    </source>
</evidence>
<keyword evidence="3" id="KW-1185">Reference proteome</keyword>
<dbReference type="AlphaFoldDB" id="B8HIK2"/>
<proteinExistence type="predicted"/>
<gene>
    <name evidence="2" type="ordered locus">Achl_4298</name>
</gene>
<feature type="region of interest" description="Disordered" evidence="1">
    <location>
        <begin position="1"/>
        <end position="22"/>
    </location>
</feature>
<keyword evidence="2" id="KW-0614">Plasmid</keyword>
<sequence length="246" mass="26996">MKAESAHMASMPSSPTAAGPTDLAECDCPKARHDHGTRDMYGYHKCRCTPCAAASRDYYRSTAHLTRTKKWASAELARQRIIQLRAAGLTMDAMADLCGVRVSNLHYILSGPGGRTVQRILASTLDSLNAISYKDVAGRPISKDTRVDGAVPRLQTMALHAAGWCSEDLSSRSGISVQTFNKLMRGSGTTHEMRQRINVLYNRLHGTVPPEAEPLQRIRVRRALRKAEANGWTPGMAQSLDYEEAA</sequence>
<evidence type="ECO:0000313" key="2">
    <source>
        <dbReference type="EMBL" id="ACL42249.1"/>
    </source>
</evidence>
<evidence type="ECO:0000256" key="1">
    <source>
        <dbReference type="SAM" id="MobiDB-lite"/>
    </source>
</evidence>
<dbReference type="KEGG" id="ach:Achl_4298"/>
<dbReference type="EMBL" id="CP001342">
    <property type="protein sequence ID" value="ACL42249.1"/>
    <property type="molecule type" value="Genomic_DNA"/>
</dbReference>
<reference evidence="2" key="1">
    <citation type="submission" date="2009-01" db="EMBL/GenBank/DDBJ databases">
        <title>Complete sequence of plasmid1 of Arthrobacter chlorophenolicus A6.</title>
        <authorList>
            <consortium name="US DOE Joint Genome Institute"/>
            <person name="Lucas S."/>
            <person name="Copeland A."/>
            <person name="Lapidus A."/>
            <person name="Glavina del Rio T."/>
            <person name="Tice H."/>
            <person name="Bruce D."/>
            <person name="Goodwin L."/>
            <person name="Pitluck S."/>
            <person name="Goltsman E."/>
            <person name="Clum A."/>
            <person name="Larimer F."/>
            <person name="Land M."/>
            <person name="Hauser L."/>
            <person name="Kyrpides N."/>
            <person name="Mikhailova N."/>
            <person name="Jansson J."/>
            <person name="Richardson P."/>
        </authorList>
    </citation>
    <scope>NUCLEOTIDE SEQUENCE [LARGE SCALE GENOMIC DNA]</scope>
    <source>
        <strain evidence="2">A6</strain>
        <plasmid evidence="2">pACHL01</plasmid>
    </source>
</reference>
<name>B8HIK2_PSECP</name>
<dbReference type="InterPro" id="IPR001387">
    <property type="entry name" value="Cro/C1-type_HTH"/>
</dbReference>
<geneLocation type="plasmid" evidence="2 3">
    <name>pACHL01</name>
</geneLocation>
<dbReference type="CDD" id="cd00093">
    <property type="entry name" value="HTH_XRE"/>
    <property type="match status" value="1"/>
</dbReference>
<accession>B8HIK2</accession>